<dbReference type="GO" id="GO:0006520">
    <property type="term" value="P:amino acid metabolic process"/>
    <property type="evidence" value="ECO:0007669"/>
    <property type="project" value="InterPro"/>
</dbReference>
<organism evidence="9 10">
    <name type="scientific">Aureimonas glaciei</name>
    <dbReference type="NCBI Taxonomy" id="1776957"/>
    <lineage>
        <taxon>Bacteria</taxon>
        <taxon>Pseudomonadati</taxon>
        <taxon>Pseudomonadota</taxon>
        <taxon>Alphaproteobacteria</taxon>
        <taxon>Hyphomicrobiales</taxon>
        <taxon>Aurantimonadaceae</taxon>
        <taxon>Aureimonas</taxon>
    </lineage>
</organism>
<reference evidence="9" key="2">
    <citation type="submission" date="2020-09" db="EMBL/GenBank/DDBJ databases">
        <authorList>
            <person name="Sun Q."/>
            <person name="Zhou Y."/>
        </authorList>
    </citation>
    <scope>NUCLEOTIDE SEQUENCE</scope>
    <source>
        <strain evidence="9">CGMCC 1.15493</strain>
    </source>
</reference>
<dbReference type="AlphaFoldDB" id="A0A917D993"/>
<dbReference type="PANTHER" id="PTHR46383:SF1">
    <property type="entry name" value="ASPARTATE AMINOTRANSFERASE"/>
    <property type="match status" value="1"/>
</dbReference>
<comment type="caution">
    <text evidence="9">The sequence shown here is derived from an EMBL/GenBank/DDBJ whole genome shotgun (WGS) entry which is preliminary data.</text>
</comment>
<dbReference type="EMBL" id="BMJJ01000002">
    <property type="protein sequence ID" value="GGD11471.1"/>
    <property type="molecule type" value="Genomic_DNA"/>
</dbReference>
<gene>
    <name evidence="9" type="ORF">GCM10011335_13070</name>
</gene>
<dbReference type="InterPro" id="IPR004838">
    <property type="entry name" value="NHTrfase_class1_PyrdxlP-BS"/>
</dbReference>
<name>A0A917D993_9HYPH</name>
<keyword evidence="3 7" id="KW-0032">Aminotransferase</keyword>
<dbReference type="InterPro" id="IPR004839">
    <property type="entry name" value="Aminotransferase_I/II_large"/>
</dbReference>
<dbReference type="NCBIfam" id="NF005732">
    <property type="entry name" value="PRK07550.1"/>
    <property type="match status" value="1"/>
</dbReference>
<dbReference type="SUPFAM" id="SSF53383">
    <property type="entry name" value="PLP-dependent transferases"/>
    <property type="match status" value="1"/>
</dbReference>
<evidence type="ECO:0000313" key="10">
    <source>
        <dbReference type="Proteomes" id="UP000613160"/>
    </source>
</evidence>
<evidence type="ECO:0000256" key="3">
    <source>
        <dbReference type="ARBA" id="ARBA00022576"/>
    </source>
</evidence>
<dbReference type="InterPro" id="IPR050596">
    <property type="entry name" value="AspAT/PAT-like"/>
</dbReference>
<keyword evidence="10" id="KW-1185">Reference proteome</keyword>
<comment type="similarity">
    <text evidence="2 7">Belongs to the class-I pyridoxal-phosphate-dependent aminotransferase family.</text>
</comment>
<feature type="domain" description="Aminotransferase class I/classII large" evidence="8">
    <location>
        <begin position="31"/>
        <end position="376"/>
    </location>
</feature>
<keyword evidence="5" id="KW-0663">Pyridoxal phosphate</keyword>
<dbReference type="PANTHER" id="PTHR46383">
    <property type="entry name" value="ASPARTATE AMINOTRANSFERASE"/>
    <property type="match status" value="1"/>
</dbReference>
<evidence type="ECO:0000259" key="8">
    <source>
        <dbReference type="Pfam" id="PF00155"/>
    </source>
</evidence>
<evidence type="ECO:0000313" key="9">
    <source>
        <dbReference type="EMBL" id="GGD11471.1"/>
    </source>
</evidence>
<dbReference type="Pfam" id="PF00155">
    <property type="entry name" value="Aminotran_1_2"/>
    <property type="match status" value="1"/>
</dbReference>
<reference evidence="9" key="1">
    <citation type="journal article" date="2014" name="Int. J. Syst. Evol. Microbiol.">
        <title>Complete genome sequence of Corynebacterium casei LMG S-19264T (=DSM 44701T), isolated from a smear-ripened cheese.</title>
        <authorList>
            <consortium name="US DOE Joint Genome Institute (JGI-PGF)"/>
            <person name="Walter F."/>
            <person name="Albersmeier A."/>
            <person name="Kalinowski J."/>
            <person name="Ruckert C."/>
        </authorList>
    </citation>
    <scope>NUCLEOTIDE SEQUENCE</scope>
    <source>
        <strain evidence="9">CGMCC 1.15493</strain>
    </source>
</reference>
<dbReference type="PROSITE" id="PS00105">
    <property type="entry name" value="AA_TRANSFER_CLASS_1"/>
    <property type="match status" value="1"/>
</dbReference>
<evidence type="ECO:0000256" key="1">
    <source>
        <dbReference type="ARBA" id="ARBA00001933"/>
    </source>
</evidence>
<dbReference type="InterPro" id="IPR015421">
    <property type="entry name" value="PyrdxlP-dep_Trfase_major"/>
</dbReference>
<comment type="cofactor">
    <cofactor evidence="1 7">
        <name>pyridoxal 5'-phosphate</name>
        <dbReference type="ChEBI" id="CHEBI:597326"/>
    </cofactor>
</comment>
<comment type="catalytic activity">
    <reaction evidence="6">
        <text>L-aspartate + 2-oxoglutarate = oxaloacetate + L-glutamate</text>
        <dbReference type="Rhea" id="RHEA:21824"/>
        <dbReference type="ChEBI" id="CHEBI:16452"/>
        <dbReference type="ChEBI" id="CHEBI:16810"/>
        <dbReference type="ChEBI" id="CHEBI:29985"/>
        <dbReference type="ChEBI" id="CHEBI:29991"/>
        <dbReference type="EC" id="2.6.1.1"/>
    </reaction>
</comment>
<proteinExistence type="inferred from homology"/>
<evidence type="ECO:0000256" key="6">
    <source>
        <dbReference type="ARBA" id="ARBA00049185"/>
    </source>
</evidence>
<dbReference type="GO" id="GO:0030170">
    <property type="term" value="F:pyridoxal phosphate binding"/>
    <property type="evidence" value="ECO:0007669"/>
    <property type="project" value="InterPro"/>
</dbReference>
<sequence length="403" mass="42555">MTNPFLSDVAAPPIGQAAVWAAAYDGAHGPLINLSQAVPGHAPPPELARRLAEAAGTASAARYGPVLGDSALRDAYAAHVSGLYGATIGAAEVGITAGCNQAFFTALMTLARTGDAVILPGPAYFNHTMTLQMLGIEARLVETTAASGFVPEIAAIERLIDDRVKAVALVTPNNPTGAIYPPSLLAEVFALCQRRGVALILDETYRDFLPPGDAAPHGLFARPGWQETLVGLYSFSKSYAIPGHRLGAMTAGEAFLAQAEKVLDCIQICAPRPPQMAVEWAIPALAEWRAEMTAEILARAAVFRETLAPFPGWRIEQMGAYFAYVRHPFPGRTDVAEILARQFGVVTLPGSFFGPGQENHLRIAFANVSAERIAGLDERLILAEALLGGGSDKAFPPPIPALA</sequence>
<dbReference type="Gene3D" id="3.40.640.10">
    <property type="entry name" value="Type I PLP-dependent aspartate aminotransferase-like (Major domain)"/>
    <property type="match status" value="1"/>
</dbReference>
<dbReference type="GO" id="GO:0004069">
    <property type="term" value="F:L-aspartate:2-oxoglutarate aminotransferase activity"/>
    <property type="evidence" value="ECO:0007669"/>
    <property type="project" value="UniProtKB-EC"/>
</dbReference>
<protein>
    <recommendedName>
        <fullName evidence="7">Aminotransferase</fullName>
        <ecNumber evidence="7">2.6.1.-</ecNumber>
    </recommendedName>
</protein>
<accession>A0A917D993</accession>
<dbReference type="Proteomes" id="UP000613160">
    <property type="component" value="Unassembled WGS sequence"/>
</dbReference>
<evidence type="ECO:0000256" key="2">
    <source>
        <dbReference type="ARBA" id="ARBA00007441"/>
    </source>
</evidence>
<dbReference type="InterPro" id="IPR015424">
    <property type="entry name" value="PyrdxlP-dep_Trfase"/>
</dbReference>
<keyword evidence="4 7" id="KW-0808">Transferase</keyword>
<evidence type="ECO:0000256" key="7">
    <source>
        <dbReference type="RuleBase" id="RU000481"/>
    </source>
</evidence>
<dbReference type="RefSeq" id="WP_188849749.1">
    <property type="nucleotide sequence ID" value="NZ_BMJJ01000002.1"/>
</dbReference>
<evidence type="ECO:0000256" key="5">
    <source>
        <dbReference type="ARBA" id="ARBA00022898"/>
    </source>
</evidence>
<evidence type="ECO:0000256" key="4">
    <source>
        <dbReference type="ARBA" id="ARBA00022679"/>
    </source>
</evidence>
<dbReference type="EC" id="2.6.1.-" evidence="7"/>
<dbReference type="CDD" id="cd00609">
    <property type="entry name" value="AAT_like"/>
    <property type="match status" value="1"/>
</dbReference>